<gene>
    <name evidence="1" type="ORF">N3K66_006191</name>
</gene>
<reference evidence="1" key="1">
    <citation type="submission" date="2022-10" db="EMBL/GenBank/DDBJ databases">
        <title>Complete Genome of Trichothecium roseum strain YXFP-22015, a Plant Pathogen Isolated from Citrus.</title>
        <authorList>
            <person name="Wang Y."/>
            <person name="Zhu L."/>
        </authorList>
    </citation>
    <scope>NUCLEOTIDE SEQUENCE</scope>
    <source>
        <strain evidence="1">YXFP-22015</strain>
    </source>
</reference>
<evidence type="ECO:0000313" key="1">
    <source>
        <dbReference type="EMBL" id="KAI9899730.1"/>
    </source>
</evidence>
<evidence type="ECO:0000313" key="2">
    <source>
        <dbReference type="Proteomes" id="UP001163324"/>
    </source>
</evidence>
<dbReference type="EMBL" id="CM047944">
    <property type="protein sequence ID" value="KAI9899730.1"/>
    <property type="molecule type" value="Genomic_DNA"/>
</dbReference>
<sequence length="446" mass="49737">MIPYFPFVLFTEDVPVTELMVIRPCACLAALAAASHSNVETQTALGDLFNRMVMAKMSDRQNFSTIDLLQGLLIHIAWAHYQPRPKRYTQFLHLATSIVSDLRLHKPRKPKLWDIDGGKDRDEPDWGPDEMRALIGTYYLSTSSSVLLQKSHHFAFTPYISHCAERLAMLDSAPSDKYLTHIIHFVRLTENLENAAGEVSNTPVAWPFTVSTQDIFQQCAAAKAALPFSLSESPPLLLHLHMLELLLSQSTPHGTAFGLDKFDRASWEDQAGSVEWLSSSISAVRSIISVMLMLPHGEETAMSNIGWITLYCGLSLAVRLDIVLSHARFAAPVQHLRQFLDITHTLRQVILRLEATAASDAEHPFHSLAKRVRRVEDRHKTLLNEMSSHPNQIAQHTMQSVGTPGSDMSMGGVSLGGQGPGWNQEMGANSMLFSDPFEFLQNLTPY</sequence>
<accession>A0ACC0V1T2</accession>
<dbReference type="Proteomes" id="UP001163324">
    <property type="component" value="Chromosome 5"/>
</dbReference>
<name>A0ACC0V1T2_9HYPO</name>
<proteinExistence type="predicted"/>
<comment type="caution">
    <text evidence="1">The sequence shown here is derived from an EMBL/GenBank/DDBJ whole genome shotgun (WGS) entry which is preliminary data.</text>
</comment>
<organism evidence="1 2">
    <name type="scientific">Trichothecium roseum</name>
    <dbReference type="NCBI Taxonomy" id="47278"/>
    <lineage>
        <taxon>Eukaryota</taxon>
        <taxon>Fungi</taxon>
        <taxon>Dikarya</taxon>
        <taxon>Ascomycota</taxon>
        <taxon>Pezizomycotina</taxon>
        <taxon>Sordariomycetes</taxon>
        <taxon>Hypocreomycetidae</taxon>
        <taxon>Hypocreales</taxon>
        <taxon>Hypocreales incertae sedis</taxon>
        <taxon>Trichothecium</taxon>
    </lineage>
</organism>
<protein>
    <submittedName>
        <fullName evidence="1">Uncharacterized protein</fullName>
    </submittedName>
</protein>
<keyword evidence="2" id="KW-1185">Reference proteome</keyword>